<dbReference type="AlphaFoldDB" id="A0A1L3LUY4"/>
<keyword evidence="3" id="KW-1185">Reference proteome</keyword>
<protein>
    <submittedName>
        <fullName evidence="2">Uncharacterized protein</fullName>
    </submittedName>
</protein>
<organism evidence="2 3">
    <name type="scientific">Sinorhizobium americanum</name>
    <dbReference type="NCBI Taxonomy" id="194963"/>
    <lineage>
        <taxon>Bacteria</taxon>
        <taxon>Pseudomonadati</taxon>
        <taxon>Pseudomonadota</taxon>
        <taxon>Alphaproteobacteria</taxon>
        <taxon>Hyphomicrobiales</taxon>
        <taxon>Rhizobiaceae</taxon>
        <taxon>Sinorhizobium/Ensifer group</taxon>
        <taxon>Sinorhizobium</taxon>
    </lineage>
</organism>
<reference evidence="2 3" key="1">
    <citation type="submission" date="2015-10" db="EMBL/GenBank/DDBJ databases">
        <title>Genomic differences between typical nodule nitrogen-fixing rhizobial strains and those coming from bean seeds.</title>
        <authorList>
            <person name="Peralta H."/>
            <person name="Aguilar-Vera A."/>
            <person name="Diaz R."/>
            <person name="Mora Y."/>
            <person name="Martinez-Batallar G."/>
            <person name="Salazar E."/>
            <person name="Vargas-Lagunas C."/>
            <person name="Encarnacion S."/>
            <person name="Girard L."/>
            <person name="Mora J."/>
        </authorList>
    </citation>
    <scope>NUCLEOTIDE SEQUENCE [LARGE SCALE GENOMIC DNA]</scope>
    <source>
        <strain evidence="2 3">CFNEI 73</strain>
        <plasmid evidence="2 3">C</plasmid>
    </source>
</reference>
<proteinExistence type="predicted"/>
<name>A0A1L3LUY4_9HYPH</name>
<evidence type="ECO:0000256" key="1">
    <source>
        <dbReference type="SAM" id="MobiDB-lite"/>
    </source>
</evidence>
<dbReference type="EMBL" id="CP013110">
    <property type="protein sequence ID" value="APG93878.1"/>
    <property type="molecule type" value="Genomic_DNA"/>
</dbReference>
<dbReference type="Proteomes" id="UP000182306">
    <property type="component" value="Plasmid C"/>
</dbReference>
<sequence>MIRIWAGHAVSRQQFAISIGELRDEDPQSIVLMYNEGHEILWGYAELPRTIKSITSIVDPGDGKPVFVPMSNEGDVYFLIGDIPVEKIEGAGVLSDDAEGYGAMSRIASDNGRLYACGYGSQLYERRQQDDWVRLCDSDMPGVEDCAFFGMAIRPGSGPLALCGQKRVQYNDPTAEQQAQIDRARRSGDPDGADALQQRFRTIRVPPSAALYLRDGGWTEAPTDARGGLNDCIVMPGGDIVAVGDHGIIVRASGLNATEDLSSTGLTDDFYTISPWQGEIAILSEAGIHVFDTAFAYRRSIELPADLTTPNRMEVVGRDIILFDYGGVAVFKEDRWERIPIPDDMWALASE</sequence>
<dbReference type="KEGG" id="same:SAMCFNEI73_pC0154"/>
<dbReference type="RefSeq" id="WP_234782363.1">
    <property type="nucleotide sequence ID" value="NZ_CP013110.1"/>
</dbReference>
<evidence type="ECO:0000313" key="2">
    <source>
        <dbReference type="EMBL" id="APG93878.1"/>
    </source>
</evidence>
<accession>A0A1L3LUY4</accession>
<keyword evidence="2" id="KW-0614">Plasmid</keyword>
<gene>
    <name evidence="2" type="ORF">SAMCFNEI73_pC0154</name>
</gene>
<feature type="region of interest" description="Disordered" evidence="1">
    <location>
        <begin position="173"/>
        <end position="193"/>
    </location>
</feature>
<evidence type="ECO:0000313" key="3">
    <source>
        <dbReference type="Proteomes" id="UP000182306"/>
    </source>
</evidence>
<geneLocation type="plasmid" evidence="2 3">
    <name>C</name>
</geneLocation>